<reference evidence="3" key="1">
    <citation type="submission" date="2022-11" db="UniProtKB">
        <authorList>
            <consortium name="WormBaseParasite"/>
        </authorList>
    </citation>
    <scope>IDENTIFICATION</scope>
</reference>
<feature type="region of interest" description="Disordered" evidence="1">
    <location>
        <begin position="51"/>
        <end position="90"/>
    </location>
</feature>
<proteinExistence type="predicted"/>
<dbReference type="AlphaFoldDB" id="A0A914VBJ3"/>
<sequence length="90" mass="10015">MRNSGRSYNKLPSGYMFYYAGDDTKTTAGTVFYIPASSAFIRLHTLNYTDNDDITDYDISDDDDHDGINDESDSGVGNRTTASMSKSPHR</sequence>
<feature type="compositionally biased region" description="Acidic residues" evidence="1">
    <location>
        <begin position="51"/>
        <end position="73"/>
    </location>
</feature>
<accession>A0A914VBJ3</accession>
<organism evidence="2 3">
    <name type="scientific">Plectus sambesii</name>
    <dbReference type="NCBI Taxonomy" id="2011161"/>
    <lineage>
        <taxon>Eukaryota</taxon>
        <taxon>Metazoa</taxon>
        <taxon>Ecdysozoa</taxon>
        <taxon>Nematoda</taxon>
        <taxon>Chromadorea</taxon>
        <taxon>Plectida</taxon>
        <taxon>Plectina</taxon>
        <taxon>Plectoidea</taxon>
        <taxon>Plectidae</taxon>
        <taxon>Plectus</taxon>
    </lineage>
</organism>
<evidence type="ECO:0000313" key="3">
    <source>
        <dbReference type="WBParaSite" id="PSAMB.scaffold1678size28772.g14341.t1"/>
    </source>
</evidence>
<evidence type="ECO:0000313" key="2">
    <source>
        <dbReference type="Proteomes" id="UP000887566"/>
    </source>
</evidence>
<feature type="compositionally biased region" description="Polar residues" evidence="1">
    <location>
        <begin position="75"/>
        <end position="90"/>
    </location>
</feature>
<evidence type="ECO:0000256" key="1">
    <source>
        <dbReference type="SAM" id="MobiDB-lite"/>
    </source>
</evidence>
<protein>
    <submittedName>
        <fullName evidence="3">Uncharacterized protein</fullName>
    </submittedName>
</protein>
<dbReference type="Proteomes" id="UP000887566">
    <property type="component" value="Unplaced"/>
</dbReference>
<dbReference type="WBParaSite" id="PSAMB.scaffold1678size28772.g14341.t1">
    <property type="protein sequence ID" value="PSAMB.scaffold1678size28772.g14341.t1"/>
    <property type="gene ID" value="PSAMB.scaffold1678size28772.g14341"/>
</dbReference>
<keyword evidence="2" id="KW-1185">Reference proteome</keyword>
<name>A0A914VBJ3_9BILA</name>